<evidence type="ECO:0000259" key="5">
    <source>
        <dbReference type="PROSITE" id="PS50109"/>
    </source>
</evidence>
<proteinExistence type="predicted"/>
<feature type="domain" description="Response regulatory" evidence="6">
    <location>
        <begin position="20"/>
        <end position="135"/>
    </location>
</feature>
<gene>
    <name evidence="7" type="ORF">LFA_2614</name>
</gene>
<dbReference type="PANTHER" id="PTHR43547:SF2">
    <property type="entry name" value="HYBRID SIGNAL TRANSDUCTION HISTIDINE KINASE C"/>
    <property type="match status" value="1"/>
</dbReference>
<dbReference type="GO" id="GO:0000155">
    <property type="term" value="F:phosphorelay sensor kinase activity"/>
    <property type="evidence" value="ECO:0007669"/>
    <property type="project" value="TreeGrafter"/>
</dbReference>
<evidence type="ECO:0000256" key="2">
    <source>
        <dbReference type="ARBA" id="ARBA00012438"/>
    </source>
</evidence>
<dbReference type="Pfam" id="PF00072">
    <property type="entry name" value="Response_reg"/>
    <property type="match status" value="1"/>
</dbReference>
<dbReference type="EC" id="2.7.13.3" evidence="2"/>
<dbReference type="SMART" id="SM00387">
    <property type="entry name" value="HATPase_c"/>
    <property type="match status" value="1"/>
</dbReference>
<dbReference type="Gene3D" id="3.30.565.10">
    <property type="entry name" value="Histidine kinase-like ATPase, C-terminal domain"/>
    <property type="match status" value="1"/>
</dbReference>
<dbReference type="SMART" id="SM00448">
    <property type="entry name" value="REC"/>
    <property type="match status" value="1"/>
</dbReference>
<keyword evidence="8" id="KW-1185">Reference proteome</keyword>
<comment type="catalytic activity">
    <reaction evidence="1">
        <text>ATP + protein L-histidine = ADP + protein N-phospho-L-histidine.</text>
        <dbReference type="EC" id="2.7.13.3"/>
    </reaction>
</comment>
<dbReference type="SUPFAM" id="SSF52172">
    <property type="entry name" value="CheY-like"/>
    <property type="match status" value="1"/>
</dbReference>
<organism evidence="7 8">
    <name type="scientific">Legionella fallonii LLAP-10</name>
    <dbReference type="NCBI Taxonomy" id="1212491"/>
    <lineage>
        <taxon>Bacteria</taxon>
        <taxon>Pseudomonadati</taxon>
        <taxon>Pseudomonadota</taxon>
        <taxon>Gammaproteobacteria</taxon>
        <taxon>Legionellales</taxon>
        <taxon>Legionellaceae</taxon>
        <taxon>Legionella</taxon>
    </lineage>
</organism>
<dbReference type="InterPro" id="IPR004358">
    <property type="entry name" value="Sig_transdc_His_kin-like_C"/>
</dbReference>
<dbReference type="PROSITE" id="PS50110">
    <property type="entry name" value="RESPONSE_REGULATORY"/>
    <property type="match status" value="1"/>
</dbReference>
<dbReference type="STRING" id="1212491.LFA_2614"/>
<dbReference type="AlphaFoldDB" id="A0A098G7P3"/>
<evidence type="ECO:0000313" key="8">
    <source>
        <dbReference type="Proteomes" id="UP000032430"/>
    </source>
</evidence>
<dbReference type="KEGG" id="lfa:LFA_2614"/>
<sequence>MEISAADLDKPYILEAELPVILLVGAEPGLSHHIISSLANVFKVTSVMTTQETVDGVMQHQPQLILINHLLPNLDGVAIAQSLKNNGDIGYIPSILMLTKEEQQQIKDKSVNELDDYLLKPFSSEELHTRIQISLRLHQMNQKLNNEVSKRIDLAKENQDLYAQLNTAIKKAGMTDVVTNVLHDIGTILNSINTSISIISEKISKSRVADLAKLTQLLYDHQADIQNYISNDPHGKHVLNYLQLLSNNWVRDNESLICETSSLHNNIGHIKNIIALQQTSSRSIETCEEVSISELIEDSLSLNKAAYERYKIKVARDFQLQKKVVIDKIKLFQVIINLIKNSIDSLKEKKEKNKKLIVTTQTKDEANFIIKVIDNGVGIASEHLNKVFTYGFTTKKTGHGFGLHACINAVKEMHGTLSVASDGLSKGATFTLILPNKPYR</sequence>
<dbReference type="InterPro" id="IPR001789">
    <property type="entry name" value="Sig_transdc_resp-reg_receiver"/>
</dbReference>
<feature type="domain" description="Histidine kinase" evidence="5">
    <location>
        <begin position="288"/>
        <end position="438"/>
    </location>
</feature>
<keyword evidence="3" id="KW-0597">Phosphoprotein</keyword>
<dbReference type="InterPro" id="IPR005467">
    <property type="entry name" value="His_kinase_dom"/>
</dbReference>
<evidence type="ECO:0000259" key="6">
    <source>
        <dbReference type="PROSITE" id="PS50110"/>
    </source>
</evidence>
<dbReference type="PANTHER" id="PTHR43547">
    <property type="entry name" value="TWO-COMPONENT HISTIDINE KINASE"/>
    <property type="match status" value="1"/>
</dbReference>
<comment type="caution">
    <text evidence="4">Lacks conserved residue(s) required for the propagation of feature annotation.</text>
</comment>
<evidence type="ECO:0000256" key="3">
    <source>
        <dbReference type="ARBA" id="ARBA00022553"/>
    </source>
</evidence>
<dbReference type="RefSeq" id="WP_045096387.1">
    <property type="nucleotide sequence ID" value="NZ_LN614827.1"/>
</dbReference>
<dbReference type="Gene3D" id="3.40.50.2300">
    <property type="match status" value="1"/>
</dbReference>
<dbReference type="PROSITE" id="PS50109">
    <property type="entry name" value="HIS_KIN"/>
    <property type="match status" value="1"/>
</dbReference>
<keyword evidence="7" id="KW-0808">Transferase</keyword>
<dbReference type="PRINTS" id="PR00344">
    <property type="entry name" value="BCTRLSENSOR"/>
</dbReference>
<dbReference type="Proteomes" id="UP000032430">
    <property type="component" value="Chromosome I"/>
</dbReference>
<dbReference type="SUPFAM" id="SSF55874">
    <property type="entry name" value="ATPase domain of HSP90 chaperone/DNA topoisomerase II/histidine kinase"/>
    <property type="match status" value="1"/>
</dbReference>
<evidence type="ECO:0000313" key="7">
    <source>
        <dbReference type="EMBL" id="CEG57984.1"/>
    </source>
</evidence>
<dbReference type="InterPro" id="IPR011006">
    <property type="entry name" value="CheY-like_superfamily"/>
</dbReference>
<dbReference type="Pfam" id="PF02518">
    <property type="entry name" value="HATPase_c"/>
    <property type="match status" value="1"/>
</dbReference>
<dbReference type="InterPro" id="IPR003594">
    <property type="entry name" value="HATPase_dom"/>
</dbReference>
<dbReference type="OrthoDB" id="9768069at2"/>
<name>A0A098G7P3_9GAMM</name>
<dbReference type="HOGENOM" id="CLU_622264_0_0_6"/>
<protein>
    <recommendedName>
        <fullName evidence="2">histidine kinase</fullName>
        <ecNumber evidence="2">2.7.13.3</ecNumber>
    </recommendedName>
</protein>
<dbReference type="InterPro" id="IPR036890">
    <property type="entry name" value="HATPase_C_sf"/>
</dbReference>
<accession>A0A098G7P3</accession>
<evidence type="ECO:0000256" key="4">
    <source>
        <dbReference type="PROSITE-ProRule" id="PRU00169"/>
    </source>
</evidence>
<reference evidence="8" key="1">
    <citation type="submission" date="2014-09" db="EMBL/GenBank/DDBJ databases">
        <authorList>
            <person name="Gomez-Valero L."/>
        </authorList>
    </citation>
    <scope>NUCLEOTIDE SEQUENCE [LARGE SCALE GENOMIC DNA]</scope>
    <source>
        <strain evidence="8">ATCC700992</strain>
    </source>
</reference>
<evidence type="ECO:0000256" key="1">
    <source>
        <dbReference type="ARBA" id="ARBA00000085"/>
    </source>
</evidence>
<keyword evidence="7" id="KW-0418">Kinase</keyword>
<dbReference type="EMBL" id="LN614827">
    <property type="protein sequence ID" value="CEG57984.1"/>
    <property type="molecule type" value="Genomic_DNA"/>
</dbReference>